<evidence type="ECO:0000313" key="4">
    <source>
        <dbReference type="Proteomes" id="UP000069272"/>
    </source>
</evidence>
<dbReference type="RefSeq" id="XP_035777201.1">
    <property type="nucleotide sequence ID" value="XM_035921308.1"/>
</dbReference>
<dbReference type="VEuPathDB" id="VectorBase:AALB20_027442"/>
<dbReference type="KEGG" id="aali:118458624"/>
<protein>
    <recommendedName>
        <fullName evidence="2">CBM21 domain-containing protein</fullName>
    </recommendedName>
</protein>
<feature type="compositionally biased region" description="Gly residues" evidence="1">
    <location>
        <begin position="30"/>
        <end position="40"/>
    </location>
</feature>
<accession>A0A1Y9G9T0</accession>
<dbReference type="InterPro" id="IPR005036">
    <property type="entry name" value="CBM21_dom"/>
</dbReference>
<organism evidence="3 4">
    <name type="scientific">Anopheles albimanus</name>
    <name type="common">New world malaria mosquito</name>
    <dbReference type="NCBI Taxonomy" id="7167"/>
    <lineage>
        <taxon>Eukaryota</taxon>
        <taxon>Metazoa</taxon>
        <taxon>Ecdysozoa</taxon>
        <taxon>Arthropoda</taxon>
        <taxon>Hexapoda</taxon>
        <taxon>Insecta</taxon>
        <taxon>Pterygota</taxon>
        <taxon>Neoptera</taxon>
        <taxon>Endopterygota</taxon>
        <taxon>Diptera</taxon>
        <taxon>Nematocera</taxon>
        <taxon>Culicoidea</taxon>
        <taxon>Culicidae</taxon>
        <taxon>Anophelinae</taxon>
        <taxon>Anopheles</taxon>
    </lineage>
</organism>
<dbReference type="InterPro" id="IPR038175">
    <property type="entry name" value="CBM21_dom_sf"/>
</dbReference>
<dbReference type="RefSeq" id="XP_035777202.1">
    <property type="nucleotide sequence ID" value="XM_035921309.1"/>
</dbReference>
<feature type="region of interest" description="Disordered" evidence="1">
    <location>
        <begin position="117"/>
        <end position="148"/>
    </location>
</feature>
<reference evidence="3" key="2">
    <citation type="submission" date="2022-08" db="UniProtKB">
        <authorList>
            <consortium name="EnsemblMetazoa"/>
        </authorList>
    </citation>
    <scope>IDENTIFICATION</scope>
    <source>
        <strain evidence="3">STECLA/ALBI9_A</strain>
    </source>
</reference>
<dbReference type="CTD" id="39588"/>
<dbReference type="GO" id="GO:2001069">
    <property type="term" value="F:glycogen binding"/>
    <property type="evidence" value="ECO:0007669"/>
    <property type="project" value="TreeGrafter"/>
</dbReference>
<feature type="domain" description="CBM21" evidence="2">
    <location>
        <begin position="236"/>
        <end position="347"/>
    </location>
</feature>
<dbReference type="STRING" id="7167.A0A1Y9G9T0"/>
<dbReference type="GO" id="GO:0008157">
    <property type="term" value="F:protein phosphatase 1 binding"/>
    <property type="evidence" value="ECO:0007669"/>
    <property type="project" value="TreeGrafter"/>
</dbReference>
<name>A0A1Y9G9T0_ANOAL</name>
<evidence type="ECO:0000313" key="3">
    <source>
        <dbReference type="EnsemblMetazoa" id="AALB016029-PB"/>
    </source>
</evidence>
<dbReference type="Pfam" id="PF03370">
    <property type="entry name" value="CBM_21"/>
    <property type="match status" value="1"/>
</dbReference>
<dbReference type="GeneID" id="118458624"/>
<feature type="region of interest" description="Disordered" evidence="1">
    <location>
        <begin position="451"/>
        <end position="491"/>
    </location>
</feature>
<feature type="compositionally biased region" description="Polar residues" evidence="1">
    <location>
        <begin position="10"/>
        <end position="24"/>
    </location>
</feature>
<dbReference type="EnsemblMetazoa" id="AALB016029-RB">
    <property type="protein sequence ID" value="AALB016029-PB"/>
    <property type="gene ID" value="AALB016029"/>
</dbReference>
<proteinExistence type="predicted"/>
<dbReference type="PANTHER" id="PTHR12307">
    <property type="entry name" value="PROTEIN PHOSPHATASE 1 REGULATORY SUBUNIT"/>
    <property type="match status" value="1"/>
</dbReference>
<dbReference type="AlphaFoldDB" id="A0A1Y9G9T0"/>
<dbReference type="OrthoDB" id="1881at2759"/>
<dbReference type="PROSITE" id="PS51159">
    <property type="entry name" value="CBM21"/>
    <property type="match status" value="1"/>
</dbReference>
<dbReference type="PANTHER" id="PTHR12307:SF48">
    <property type="entry name" value="PROTEIN PHOSPHATASE 1 REGULATORY SUBUNIT"/>
    <property type="match status" value="1"/>
</dbReference>
<dbReference type="InterPro" id="IPR050782">
    <property type="entry name" value="PP1_regulatory_subunit_3"/>
</dbReference>
<feature type="region of interest" description="Disordered" evidence="1">
    <location>
        <begin position="10"/>
        <end position="43"/>
    </location>
</feature>
<dbReference type="Proteomes" id="UP000069272">
    <property type="component" value="Chromosome 2R"/>
</dbReference>
<dbReference type="GO" id="GO:0005979">
    <property type="term" value="P:regulation of glycogen biosynthetic process"/>
    <property type="evidence" value="ECO:0007669"/>
    <property type="project" value="TreeGrafter"/>
</dbReference>
<dbReference type="VEuPathDB" id="VectorBase:AALB016029"/>
<evidence type="ECO:0000259" key="2">
    <source>
        <dbReference type="PROSITE" id="PS51159"/>
    </source>
</evidence>
<dbReference type="EnsemblMetazoa" id="AALB016029-RC">
    <property type="protein sequence ID" value="AALB016029-PC"/>
    <property type="gene ID" value="AALB016029"/>
</dbReference>
<dbReference type="GO" id="GO:0000164">
    <property type="term" value="C:protein phosphatase type 1 complex"/>
    <property type="evidence" value="ECO:0007669"/>
    <property type="project" value="TreeGrafter"/>
</dbReference>
<dbReference type="Gene3D" id="2.60.40.2440">
    <property type="entry name" value="Carbohydrate binding type-21 domain"/>
    <property type="match status" value="1"/>
</dbReference>
<sequence length="527" mass="57281">MPAYAEMLVSQSPSAFSHPLSSDYKTGPGSPLGNGDGVGSPGLDNSVVGPTFFGGSPAMQSYCRPASLQLPQNPAVNGPAPFRRQLTPPCLSPTGGKIASSPLRSCLVVRPEDSTAETSCTQPEHISSAVPISSTAKTTDTQHFQSETSETAHASVAAAAAAAAAVAARNKKKVVFADDQGGQLTQVRVMREPSYMPPIWSLQFLAHVTQGMISPVPQEQWVVDFVQPASDYVRFRQKLDERNVSLENVIIKETEQLIVGTVKVKNLSYHKEVILRSSCDNWKTHEDTFCTYSVVGNGAASAYLIFDTFSFKLTLPPKSRRIEFCACFKCDGIEYWDNNDGRNYSLTNRVAPRQDSGDFLPSSGASAFNNHGRNAARTNGNSGFSSPYVDPTAELDTWTDMTVETQSGPYCSSTYDCSTQHEESTCGEPCATSYLQMRPIDIDVSCRTASHRMGMGGRRGSTGEEFTLSLKPQPPTDGRRVNDLHGPTPLGRSASSGKLFFIRERNEGEDLLANLLRLRKLMQTQCQ</sequence>
<keyword evidence="4" id="KW-1185">Reference proteome</keyword>
<reference evidence="3 4" key="1">
    <citation type="journal article" date="2017" name="G3 (Bethesda)">
        <title>The Physical Genome Mapping of Anopheles albimanus Corrected Scaffold Misassemblies and Identified Interarm Rearrangements in Genus Anopheles.</title>
        <authorList>
            <person name="Artemov G.N."/>
            <person name="Peery A.N."/>
            <person name="Jiang X."/>
            <person name="Tu Z."/>
            <person name="Stegniy V.N."/>
            <person name="Sharakhova M.V."/>
            <person name="Sharakhov I.V."/>
        </authorList>
    </citation>
    <scope>NUCLEOTIDE SEQUENCE [LARGE SCALE GENOMIC DNA]</scope>
    <source>
        <strain evidence="3 4">ALBI9_A</strain>
    </source>
</reference>
<evidence type="ECO:0000256" key="1">
    <source>
        <dbReference type="SAM" id="MobiDB-lite"/>
    </source>
</evidence>